<dbReference type="EMBL" id="MT143689">
    <property type="protein sequence ID" value="QJB00331.1"/>
    <property type="molecule type" value="Genomic_DNA"/>
</dbReference>
<name>A0A6M3M8P8_9ZZZZ</name>
<gene>
    <name evidence="2" type="ORF">MM171A00607_0024</name>
    <name evidence="3" type="ORF">MM171B00441_0024</name>
</gene>
<dbReference type="GO" id="GO:0003676">
    <property type="term" value="F:nucleic acid binding"/>
    <property type="evidence" value="ECO:0007669"/>
    <property type="project" value="InterPro"/>
</dbReference>
<protein>
    <submittedName>
        <fullName evidence="3">Putative exonuclease</fullName>
    </submittedName>
</protein>
<keyword evidence="3" id="KW-0378">Hydrolase</keyword>
<accession>A0A6M3M8P8</accession>
<organism evidence="3">
    <name type="scientific">viral metagenome</name>
    <dbReference type="NCBI Taxonomy" id="1070528"/>
    <lineage>
        <taxon>unclassified sequences</taxon>
        <taxon>metagenomes</taxon>
        <taxon>organismal metagenomes</taxon>
    </lineage>
</organism>
<dbReference type="AlphaFoldDB" id="A0A6M3M8P8"/>
<dbReference type="PANTHER" id="PTHR30231:SF41">
    <property type="entry name" value="DNA POLYMERASE III SUBUNIT EPSILON"/>
    <property type="match status" value="1"/>
</dbReference>
<proteinExistence type="predicted"/>
<dbReference type="GO" id="GO:0045004">
    <property type="term" value="P:DNA replication proofreading"/>
    <property type="evidence" value="ECO:0007669"/>
    <property type="project" value="TreeGrafter"/>
</dbReference>
<dbReference type="Gene3D" id="3.30.420.10">
    <property type="entry name" value="Ribonuclease H-like superfamily/Ribonuclease H"/>
    <property type="match status" value="1"/>
</dbReference>
<dbReference type="PANTHER" id="PTHR30231">
    <property type="entry name" value="DNA POLYMERASE III SUBUNIT EPSILON"/>
    <property type="match status" value="1"/>
</dbReference>
<evidence type="ECO:0000259" key="1">
    <source>
        <dbReference type="SMART" id="SM00479"/>
    </source>
</evidence>
<dbReference type="InterPro" id="IPR036397">
    <property type="entry name" value="RNaseH_sf"/>
</dbReference>
<dbReference type="Pfam" id="PF00929">
    <property type="entry name" value="RNase_T"/>
    <property type="match status" value="1"/>
</dbReference>
<keyword evidence="3" id="KW-0269">Exonuclease</keyword>
<dbReference type="InterPro" id="IPR013520">
    <property type="entry name" value="Ribonucl_H"/>
</dbReference>
<dbReference type="EMBL" id="MT143873">
    <property type="protein sequence ID" value="QJB04147.1"/>
    <property type="molecule type" value="Genomic_DNA"/>
</dbReference>
<feature type="domain" description="Exonuclease" evidence="1">
    <location>
        <begin position="16"/>
        <end position="182"/>
    </location>
</feature>
<keyword evidence="3" id="KW-0540">Nuclease</keyword>
<dbReference type="GO" id="GO:0008408">
    <property type="term" value="F:3'-5' exonuclease activity"/>
    <property type="evidence" value="ECO:0007669"/>
    <property type="project" value="TreeGrafter"/>
</dbReference>
<reference evidence="3" key="1">
    <citation type="submission" date="2020-03" db="EMBL/GenBank/DDBJ databases">
        <title>The deep terrestrial virosphere.</title>
        <authorList>
            <person name="Holmfeldt K."/>
            <person name="Nilsson E."/>
            <person name="Simone D."/>
            <person name="Lopez-Fernandez M."/>
            <person name="Wu X."/>
            <person name="de Brujin I."/>
            <person name="Lundin D."/>
            <person name="Andersson A."/>
            <person name="Bertilsson S."/>
            <person name="Dopson M."/>
        </authorList>
    </citation>
    <scope>NUCLEOTIDE SEQUENCE</scope>
    <source>
        <strain evidence="2">MM171A00607</strain>
        <strain evidence="3">MM171B00441</strain>
    </source>
</reference>
<dbReference type="GO" id="GO:0005829">
    <property type="term" value="C:cytosol"/>
    <property type="evidence" value="ECO:0007669"/>
    <property type="project" value="TreeGrafter"/>
</dbReference>
<dbReference type="InterPro" id="IPR012337">
    <property type="entry name" value="RNaseH-like_sf"/>
</dbReference>
<dbReference type="CDD" id="cd06127">
    <property type="entry name" value="DEDDh"/>
    <property type="match status" value="1"/>
</dbReference>
<evidence type="ECO:0000313" key="3">
    <source>
        <dbReference type="EMBL" id="QJB04147.1"/>
    </source>
</evidence>
<dbReference type="SUPFAM" id="SSF53098">
    <property type="entry name" value="Ribonuclease H-like"/>
    <property type="match status" value="1"/>
</dbReference>
<dbReference type="SMART" id="SM00479">
    <property type="entry name" value="EXOIII"/>
    <property type="match status" value="1"/>
</dbReference>
<evidence type="ECO:0000313" key="2">
    <source>
        <dbReference type="EMBL" id="QJB00331.1"/>
    </source>
</evidence>
<sequence length="265" mass="29415">MTFWEDLVDTLKLKRPLVVFDLETTGADPEVDRIVEFCAVRYLPGDDPEEVLSLVLDPGVPIPESAAAVHGFTDEAVRGCPRFGDVLDQVEAMFANADVAGYNVKGFDLPLLVREFRRAGLTWEPDGQVVDVLEIFRSRERHDLASACRRYLGQQMEGAHRAQADVLATVMVLQAQLEEYEDLPREPGKLARFKLDPDAVDGQGKLRWQAGEAVFTFGKLAGMSLAKAVQVDPGYLQWMLGKDFSDELKDILRAALAGRLPVRNA</sequence>